<dbReference type="Proteomes" id="UP001430848">
    <property type="component" value="Unassembled WGS sequence"/>
</dbReference>
<feature type="compositionally biased region" description="Basic and acidic residues" evidence="1">
    <location>
        <begin position="232"/>
        <end position="245"/>
    </location>
</feature>
<sequence length="264" mass="29316">MSAPGFAFDLSLINNTLVIQKRTSAKQRDLRTPSRWSHIEAATVPVPGVEYSSIHYQLLRYNIGPLSCVVQSRVHGTVQELPPTKGPSKPQKTRNLNGIDVVSAGQGVLTIAAYLRNMTPTLWASGQTKLGIVEFIPPGQDADPAGLTVVEMGDLVENFEKEKQDDLRRLAGLLEWIRHTVRAHGAPCVAVFHLGASDEPGNYRIQIHSAGPEEVPVLLDWHREHFWSKKDVHQEQVGPRERASNEETPPQKGVIRQLARWLGL</sequence>
<reference evidence="2 3" key="1">
    <citation type="submission" date="2024-02" db="EMBL/GenBank/DDBJ databases">
        <title>De novo assembly and annotation of 12 fungi associated with fruit tree decline syndrome in Ontario, Canada.</title>
        <authorList>
            <person name="Sulman M."/>
            <person name="Ellouze W."/>
            <person name="Ilyukhin E."/>
        </authorList>
    </citation>
    <scope>NUCLEOTIDE SEQUENCE [LARGE SCALE GENOMIC DNA]</scope>
    <source>
        <strain evidence="2 3">M169</strain>
    </source>
</reference>
<evidence type="ECO:0000313" key="3">
    <source>
        <dbReference type="Proteomes" id="UP001430848"/>
    </source>
</evidence>
<evidence type="ECO:0000313" key="2">
    <source>
        <dbReference type="EMBL" id="KAK7713115.1"/>
    </source>
</evidence>
<feature type="region of interest" description="Disordered" evidence="1">
    <location>
        <begin position="232"/>
        <end position="252"/>
    </location>
</feature>
<keyword evidence="3" id="KW-1185">Reference proteome</keyword>
<dbReference type="EMBL" id="JAKNSF020000128">
    <property type="protein sequence ID" value="KAK7713115.1"/>
    <property type="molecule type" value="Genomic_DNA"/>
</dbReference>
<protein>
    <submittedName>
        <fullName evidence="2">Uncharacterized protein</fullName>
    </submittedName>
</protein>
<proteinExistence type="predicted"/>
<accession>A0ABR1NS96</accession>
<name>A0ABR1NS96_DIAER</name>
<comment type="caution">
    <text evidence="2">The sequence shown here is derived from an EMBL/GenBank/DDBJ whole genome shotgun (WGS) entry which is preliminary data.</text>
</comment>
<gene>
    <name evidence="2" type="ORF">SLS63_012145</name>
</gene>
<organism evidence="2 3">
    <name type="scientific">Diaporthe eres</name>
    <name type="common">Phomopsis oblonga</name>
    <dbReference type="NCBI Taxonomy" id="83184"/>
    <lineage>
        <taxon>Eukaryota</taxon>
        <taxon>Fungi</taxon>
        <taxon>Dikarya</taxon>
        <taxon>Ascomycota</taxon>
        <taxon>Pezizomycotina</taxon>
        <taxon>Sordariomycetes</taxon>
        <taxon>Sordariomycetidae</taxon>
        <taxon>Diaporthales</taxon>
        <taxon>Diaporthaceae</taxon>
        <taxon>Diaporthe</taxon>
        <taxon>Diaporthe eres species complex</taxon>
    </lineage>
</organism>
<evidence type="ECO:0000256" key="1">
    <source>
        <dbReference type="SAM" id="MobiDB-lite"/>
    </source>
</evidence>